<dbReference type="Proteomes" id="UP001486626">
    <property type="component" value="Unassembled WGS sequence"/>
</dbReference>
<dbReference type="EMBL" id="JAQJCQ010000015">
    <property type="protein sequence ID" value="MEL4893047.1"/>
    <property type="molecule type" value="Genomic_DNA"/>
</dbReference>
<evidence type="ECO:0000313" key="1">
    <source>
        <dbReference type="EMBL" id="MEL4893047.1"/>
    </source>
</evidence>
<organism evidence="1 2">
    <name type="scientific">Xanthomonas protegens</name>
    <dbReference type="NCBI Taxonomy" id="3380705"/>
    <lineage>
        <taxon>Bacteria</taxon>
        <taxon>Pseudomonadati</taxon>
        <taxon>Pseudomonadota</taxon>
        <taxon>Gammaproteobacteria</taxon>
        <taxon>Lysobacterales</taxon>
        <taxon>Lysobacteraceae</taxon>
        <taxon>Xanthomonas</taxon>
    </lineage>
</organism>
<sequence>MGITLGTGLSPLPAAVAGPSIDQVAECMTRNIPSNLVHWWRFS</sequence>
<reference evidence="1 2" key="1">
    <citation type="journal article" date="2024" name="FEMS Microbiol. Lett.">
        <title>Xanthomonas protegens sp. nov., a novel rice seed-associated bacterium, provides in vivo protection against X. oryzae pv. oryzae, the bacterial leaf blight pathogen.</title>
        <authorList>
            <person name="Rana R."/>
            <person name="Sharma A."/>
            <person name="Madhavan V.N."/>
            <person name="Korpole S."/>
            <person name="Sonti R.V."/>
            <person name="Patel H.K."/>
            <person name="Patil P.B."/>
        </authorList>
    </citation>
    <scope>NUCLEOTIDE SEQUENCE [LARGE SCALE GENOMIC DNA]</scope>
    <source>
        <strain evidence="1 2">PPL118</strain>
    </source>
</reference>
<proteinExistence type="predicted"/>
<accession>A0ABU9LFN8</accession>
<keyword evidence="2" id="KW-1185">Reference proteome</keyword>
<dbReference type="RefSeq" id="WP_342074302.1">
    <property type="nucleotide sequence ID" value="NZ_JAQJCQ010000015.1"/>
</dbReference>
<gene>
    <name evidence="1" type="ORF">PIQ37_16620</name>
</gene>
<comment type="caution">
    <text evidence="1">The sequence shown here is derived from an EMBL/GenBank/DDBJ whole genome shotgun (WGS) entry which is preliminary data.</text>
</comment>
<name>A0ABU9LFN8_9XANT</name>
<protein>
    <submittedName>
        <fullName evidence="1">Uncharacterized protein</fullName>
    </submittedName>
</protein>
<evidence type="ECO:0000313" key="2">
    <source>
        <dbReference type="Proteomes" id="UP001486626"/>
    </source>
</evidence>